<evidence type="ECO:0000313" key="3">
    <source>
        <dbReference type="Proteomes" id="UP000386466"/>
    </source>
</evidence>
<gene>
    <name evidence="2" type="ORF">LYPA_23C016379</name>
</gene>
<name>A0A485NB07_LYNPA</name>
<organism evidence="2 3">
    <name type="scientific">Lynx pardinus</name>
    <name type="common">Iberian lynx</name>
    <name type="synonym">Felis pardina</name>
    <dbReference type="NCBI Taxonomy" id="191816"/>
    <lineage>
        <taxon>Eukaryota</taxon>
        <taxon>Metazoa</taxon>
        <taxon>Chordata</taxon>
        <taxon>Craniata</taxon>
        <taxon>Vertebrata</taxon>
        <taxon>Euteleostomi</taxon>
        <taxon>Mammalia</taxon>
        <taxon>Eutheria</taxon>
        <taxon>Laurasiatheria</taxon>
        <taxon>Carnivora</taxon>
        <taxon>Feliformia</taxon>
        <taxon>Felidae</taxon>
        <taxon>Felinae</taxon>
        <taxon>Lynx</taxon>
    </lineage>
</organism>
<dbReference type="EMBL" id="CAAGRJ010012359">
    <property type="protein sequence ID" value="VFV29088.1"/>
    <property type="molecule type" value="Genomic_DNA"/>
</dbReference>
<proteinExistence type="predicted"/>
<accession>A0A485NB07</accession>
<sequence length="74" mass="8554">MKRQDFKEPAFLVSSQVLLIRSQQDSSGLKDTRKRKKKICCKHKSTRSEPTRNFLVSEEKAAPAAERSRVYRDG</sequence>
<dbReference type="Proteomes" id="UP000386466">
    <property type="component" value="Unassembled WGS sequence"/>
</dbReference>
<dbReference type="AlphaFoldDB" id="A0A485NB07"/>
<evidence type="ECO:0000313" key="2">
    <source>
        <dbReference type="EMBL" id="VFV29088.1"/>
    </source>
</evidence>
<reference evidence="2 3" key="1">
    <citation type="submission" date="2019-01" db="EMBL/GenBank/DDBJ databases">
        <authorList>
            <person name="Alioto T."/>
            <person name="Alioto T."/>
        </authorList>
    </citation>
    <scope>NUCLEOTIDE SEQUENCE [LARGE SCALE GENOMIC DNA]</scope>
</reference>
<feature type="compositionally biased region" description="Basic residues" evidence="1">
    <location>
        <begin position="32"/>
        <end position="45"/>
    </location>
</feature>
<protein>
    <submittedName>
        <fullName evidence="2">Uncharacterized protein</fullName>
    </submittedName>
</protein>
<keyword evidence="3" id="KW-1185">Reference proteome</keyword>
<feature type="region of interest" description="Disordered" evidence="1">
    <location>
        <begin position="23"/>
        <end position="45"/>
    </location>
</feature>
<evidence type="ECO:0000256" key="1">
    <source>
        <dbReference type="SAM" id="MobiDB-lite"/>
    </source>
</evidence>